<accession>A0A0V8M2L8</accession>
<keyword evidence="3 10" id="KW-0808">Transferase</keyword>
<evidence type="ECO:0000256" key="6">
    <source>
        <dbReference type="ARBA" id="ARBA00023098"/>
    </source>
</evidence>
<keyword evidence="8 10" id="KW-0594">Phospholipid biosynthesis</keyword>
<organism evidence="11 12">
    <name type="scientific">Dehalococcoides mccartyi</name>
    <dbReference type="NCBI Taxonomy" id="61435"/>
    <lineage>
        <taxon>Bacteria</taxon>
        <taxon>Bacillati</taxon>
        <taxon>Chloroflexota</taxon>
        <taxon>Dehalococcoidia</taxon>
        <taxon>Dehalococcoidales</taxon>
        <taxon>Dehalococcoidaceae</taxon>
        <taxon>Dehalococcoides</taxon>
    </lineage>
</organism>
<comment type="catalytic activity">
    <reaction evidence="10">
        <text>an acyl phosphate + sn-glycerol 3-phosphate = a 1-acyl-sn-glycero-3-phosphate + phosphate</text>
        <dbReference type="Rhea" id="RHEA:34075"/>
        <dbReference type="ChEBI" id="CHEBI:43474"/>
        <dbReference type="ChEBI" id="CHEBI:57597"/>
        <dbReference type="ChEBI" id="CHEBI:57970"/>
        <dbReference type="ChEBI" id="CHEBI:59918"/>
        <dbReference type="EC" id="2.3.1.275"/>
    </reaction>
</comment>
<evidence type="ECO:0000256" key="10">
    <source>
        <dbReference type="HAMAP-Rule" id="MF_01043"/>
    </source>
</evidence>
<keyword evidence="2 10" id="KW-0444">Lipid biosynthesis</keyword>
<dbReference type="GO" id="GO:0005886">
    <property type="term" value="C:plasma membrane"/>
    <property type="evidence" value="ECO:0007669"/>
    <property type="project" value="UniProtKB-SubCell"/>
</dbReference>
<evidence type="ECO:0000256" key="1">
    <source>
        <dbReference type="ARBA" id="ARBA00022475"/>
    </source>
</evidence>
<comment type="caution">
    <text evidence="11">The sequence shown here is derived from an EMBL/GenBank/DDBJ whole genome shotgun (WGS) entry which is preliminary data.</text>
</comment>
<reference evidence="11 12" key="1">
    <citation type="journal article" date="2015" name="Sci. Rep.">
        <title>A comparative genomics and reductive dehalogenase gene transcription study of two chloroethene-respiring bacteria, Dehalococcoides mccartyi strains MB and 11a.</title>
        <authorList>
            <person name="Low A."/>
            <person name="Shen Z."/>
            <person name="Cheng D."/>
            <person name="Rogers M.J."/>
            <person name="Lee P.K."/>
            <person name="He J."/>
        </authorList>
    </citation>
    <scope>NUCLEOTIDE SEQUENCE [LARGE SCALE GENOMIC DNA]</scope>
    <source>
        <strain evidence="11 12">MB</strain>
    </source>
</reference>
<keyword evidence="7 10" id="KW-0472">Membrane</keyword>
<comment type="pathway">
    <text evidence="10">Lipid metabolism; phospholipid metabolism.</text>
</comment>
<protein>
    <recommendedName>
        <fullName evidence="10">Glycerol-3-phosphate acyltransferase</fullName>
    </recommendedName>
    <alternativeName>
        <fullName evidence="10">Acyl-PO4 G3P acyltransferase</fullName>
    </alternativeName>
    <alternativeName>
        <fullName evidence="10">Acyl-phosphate--glycerol-3-phosphate acyltransferase</fullName>
    </alternativeName>
    <alternativeName>
        <fullName evidence="10">G3P acyltransferase</fullName>
        <shortName evidence="10">GPAT</shortName>
        <ecNumber evidence="10">2.3.1.275</ecNumber>
    </alternativeName>
    <alternativeName>
        <fullName evidence="10">Lysophosphatidic acid synthase</fullName>
        <shortName evidence="10">LPA synthase</shortName>
    </alternativeName>
</protein>
<evidence type="ECO:0000256" key="7">
    <source>
        <dbReference type="ARBA" id="ARBA00023136"/>
    </source>
</evidence>
<evidence type="ECO:0000256" key="2">
    <source>
        <dbReference type="ARBA" id="ARBA00022516"/>
    </source>
</evidence>
<name>A0A0V8M2L8_9CHLR</name>
<evidence type="ECO:0000256" key="4">
    <source>
        <dbReference type="ARBA" id="ARBA00022692"/>
    </source>
</evidence>
<dbReference type="AlphaFoldDB" id="A0A0V8M2L8"/>
<dbReference type="GO" id="GO:0043772">
    <property type="term" value="F:acyl-phosphate glycerol-3-phosphate acyltransferase activity"/>
    <property type="evidence" value="ECO:0007669"/>
    <property type="project" value="UniProtKB-UniRule"/>
</dbReference>
<keyword evidence="11" id="KW-0012">Acyltransferase</keyword>
<sequence>MPLLFVLLSYLLGTFPSAYLAGYLSTDRDIRLMGDHNMGAQNAYRCLGRGWGLAVFVFDLAKGSLSITLALAAGLSLGWVMLCGLAAVLGHNWPVWLGFRGGRGEATAIGVMLLIATQPMLIMGGLGLLVLLFTSSVIAASAVMFGLLWLAVILYGLPGGVVAYSIGLPVIVGLTHFIRSRKNRL</sequence>
<comment type="similarity">
    <text evidence="10">Belongs to the PlsY family.</text>
</comment>
<dbReference type="OrthoDB" id="9777124at2"/>
<dbReference type="PANTHER" id="PTHR30309">
    <property type="entry name" value="INNER MEMBRANE PROTEIN YGIH"/>
    <property type="match status" value="1"/>
</dbReference>
<dbReference type="EMBL" id="JGYD01000018">
    <property type="protein sequence ID" value="KSV17920.1"/>
    <property type="molecule type" value="Genomic_DNA"/>
</dbReference>
<evidence type="ECO:0000256" key="3">
    <source>
        <dbReference type="ARBA" id="ARBA00022679"/>
    </source>
</evidence>
<evidence type="ECO:0000256" key="9">
    <source>
        <dbReference type="ARBA" id="ARBA00023264"/>
    </source>
</evidence>
<proteinExistence type="inferred from homology"/>
<evidence type="ECO:0000256" key="8">
    <source>
        <dbReference type="ARBA" id="ARBA00023209"/>
    </source>
</evidence>
<feature type="transmembrane region" description="Helical" evidence="10">
    <location>
        <begin position="161"/>
        <end position="178"/>
    </location>
</feature>
<keyword evidence="6 10" id="KW-0443">Lipid metabolism</keyword>
<evidence type="ECO:0000256" key="5">
    <source>
        <dbReference type="ARBA" id="ARBA00022989"/>
    </source>
</evidence>
<dbReference type="PANTHER" id="PTHR30309:SF0">
    <property type="entry name" value="GLYCEROL-3-PHOSPHATE ACYLTRANSFERASE-RELATED"/>
    <property type="match status" value="1"/>
</dbReference>
<evidence type="ECO:0000313" key="12">
    <source>
        <dbReference type="Proteomes" id="UP000053577"/>
    </source>
</evidence>
<dbReference type="GO" id="GO:0008654">
    <property type="term" value="P:phospholipid biosynthetic process"/>
    <property type="evidence" value="ECO:0007669"/>
    <property type="project" value="UniProtKB-UniRule"/>
</dbReference>
<comment type="caution">
    <text evidence="10">Lacks conserved residue(s) required for the propagation of feature annotation.</text>
</comment>
<feature type="transmembrane region" description="Helical" evidence="10">
    <location>
        <begin position="68"/>
        <end position="89"/>
    </location>
</feature>
<keyword evidence="5 10" id="KW-1133">Transmembrane helix</keyword>
<keyword evidence="4 10" id="KW-0812">Transmembrane</keyword>
<comment type="function">
    <text evidence="10">Catalyzes the transfer of an acyl group from acyl-phosphate (acyl-PO(4)) to glycerol-3-phosphate (G3P) to form lysophosphatidic acid (LPA). This enzyme utilizes acyl-phosphate as fatty acyl donor, but not acyl-CoA or acyl-ACP.</text>
</comment>
<dbReference type="Proteomes" id="UP000053577">
    <property type="component" value="Unassembled WGS sequence"/>
</dbReference>
<gene>
    <name evidence="10" type="primary">plsY</name>
    <name evidence="11" type="ORF">DA01_04540</name>
</gene>
<dbReference type="InterPro" id="IPR003811">
    <property type="entry name" value="G3P_acylTferase_PlsY"/>
</dbReference>
<evidence type="ECO:0000313" key="11">
    <source>
        <dbReference type="EMBL" id="KSV17920.1"/>
    </source>
</evidence>
<comment type="subcellular location">
    <subcellularLocation>
        <location evidence="10">Cell membrane</location>
        <topology evidence="10">Multi-pass membrane protein</topology>
    </subcellularLocation>
</comment>
<dbReference type="PATRIC" id="fig|61435.5.peg.898"/>
<dbReference type="UniPathway" id="UPA00085"/>
<comment type="subunit">
    <text evidence="10">Probably interacts with PlsX.</text>
</comment>
<dbReference type="RefSeq" id="WP_081042208.1">
    <property type="nucleotide sequence ID" value="NZ_JGYD01000018.1"/>
</dbReference>
<keyword evidence="1 10" id="KW-1003">Cell membrane</keyword>
<dbReference type="SMART" id="SM01207">
    <property type="entry name" value="G3P_acyltransf"/>
    <property type="match status" value="1"/>
</dbReference>
<keyword evidence="9 10" id="KW-1208">Phospholipid metabolism</keyword>
<dbReference type="Pfam" id="PF02660">
    <property type="entry name" value="G3P_acyltransf"/>
    <property type="match status" value="1"/>
</dbReference>
<dbReference type="HAMAP" id="MF_01043">
    <property type="entry name" value="PlsY"/>
    <property type="match status" value="1"/>
</dbReference>
<dbReference type="EC" id="2.3.1.275" evidence="10"/>